<dbReference type="AlphaFoldDB" id="A0A7C8YVJ3"/>
<feature type="region of interest" description="Disordered" evidence="1">
    <location>
        <begin position="56"/>
        <end position="78"/>
    </location>
</feature>
<reference evidence="2" key="2">
    <citation type="submission" date="2020-07" db="EMBL/GenBank/DDBJ databases">
        <authorList>
            <person name="Vera ALvarez R."/>
            <person name="Arias-Moreno D.M."/>
            <person name="Jimenez-Jacinto V."/>
            <person name="Jimenez-Bremont J.F."/>
            <person name="Swaminathan K."/>
            <person name="Moose S.P."/>
            <person name="Guerrero-Gonzalez M.L."/>
            <person name="Marino-Ramirez L."/>
            <person name="Landsman D."/>
            <person name="Rodriguez-Kessler M."/>
            <person name="Delgado-Sanchez P."/>
        </authorList>
    </citation>
    <scope>NUCLEOTIDE SEQUENCE</scope>
    <source>
        <tissue evidence="2">Cladode</tissue>
    </source>
</reference>
<evidence type="ECO:0000313" key="2">
    <source>
        <dbReference type="EMBL" id="MBA4627597.1"/>
    </source>
</evidence>
<organism evidence="2">
    <name type="scientific">Opuntia streptacantha</name>
    <name type="common">Prickly pear cactus</name>
    <name type="synonym">Opuntia cardona</name>
    <dbReference type="NCBI Taxonomy" id="393608"/>
    <lineage>
        <taxon>Eukaryota</taxon>
        <taxon>Viridiplantae</taxon>
        <taxon>Streptophyta</taxon>
        <taxon>Embryophyta</taxon>
        <taxon>Tracheophyta</taxon>
        <taxon>Spermatophyta</taxon>
        <taxon>Magnoliopsida</taxon>
        <taxon>eudicotyledons</taxon>
        <taxon>Gunneridae</taxon>
        <taxon>Pentapetalae</taxon>
        <taxon>Caryophyllales</taxon>
        <taxon>Cactineae</taxon>
        <taxon>Cactaceae</taxon>
        <taxon>Opuntioideae</taxon>
        <taxon>Opuntia</taxon>
    </lineage>
</organism>
<sequence length="124" mass="13735">MWSMFTTIPKSRKTHLVVSLAHKVVLVIFLSKVFAPQLRRNWSDRLVRSLLELGRLHGDGNTDEEDAEEGDSGVSTPVLRATVRPTSHAPNLGPPISSIHVTVLTTSHFSLIRSEMNQSVLSSH</sequence>
<name>A0A7C8YVJ3_OPUST</name>
<proteinExistence type="predicted"/>
<protein>
    <submittedName>
        <fullName evidence="2">Uncharacterized protein</fullName>
    </submittedName>
</protein>
<evidence type="ECO:0000256" key="1">
    <source>
        <dbReference type="SAM" id="MobiDB-lite"/>
    </source>
</evidence>
<dbReference type="EMBL" id="GISG01062711">
    <property type="protein sequence ID" value="MBA4627597.1"/>
    <property type="molecule type" value="Transcribed_RNA"/>
</dbReference>
<reference evidence="2" key="1">
    <citation type="journal article" date="2013" name="J. Plant Res.">
        <title>Effect of fungi and light on seed germination of three Opuntia species from semiarid lands of central Mexico.</title>
        <authorList>
            <person name="Delgado-Sanchez P."/>
            <person name="Jimenez-Bremont J.F."/>
            <person name="Guerrero-Gonzalez Mde L."/>
            <person name="Flores J."/>
        </authorList>
    </citation>
    <scope>NUCLEOTIDE SEQUENCE</scope>
    <source>
        <tissue evidence="2">Cladode</tissue>
    </source>
</reference>
<feature type="compositionally biased region" description="Acidic residues" evidence="1">
    <location>
        <begin position="61"/>
        <end position="71"/>
    </location>
</feature>
<accession>A0A7C8YVJ3</accession>